<dbReference type="InterPro" id="IPR011009">
    <property type="entry name" value="Kinase-like_dom_sf"/>
</dbReference>
<dbReference type="Proteomes" id="UP000015605">
    <property type="component" value="Unassembled WGS sequence"/>
</dbReference>
<evidence type="ECO:0000259" key="1">
    <source>
        <dbReference type="PROSITE" id="PS50011"/>
    </source>
</evidence>
<comment type="caution">
    <text evidence="2">The sequence shown here is derived from an EMBL/GenBank/DDBJ whole genome shotgun (WGS) entry which is preliminary data.</text>
</comment>
<dbReference type="Gene3D" id="1.10.510.10">
    <property type="entry name" value="Transferase(Phosphotransferase) domain 1"/>
    <property type="match status" value="1"/>
</dbReference>
<dbReference type="PATRIC" id="fig|1355531.3.peg.309"/>
<dbReference type="SUPFAM" id="SSF56112">
    <property type="entry name" value="Protein kinase-like (PK-like)"/>
    <property type="match status" value="1"/>
</dbReference>
<dbReference type="GO" id="GO:0004674">
    <property type="term" value="F:protein serine/threonine kinase activity"/>
    <property type="evidence" value="ECO:0007669"/>
    <property type="project" value="UniProtKB-KW"/>
</dbReference>
<evidence type="ECO:0000313" key="2">
    <source>
        <dbReference type="EMBL" id="EPZ93411.1"/>
    </source>
</evidence>
<sequence>MELEEIVDSEGNIHKIIEVLGKGGQGIVYRCLDKDVVIKVVLRDGDFIKDKETLKQYEKSVLNLSFKPIESHFPMSIPLVTLREKQGYVMKISEGYEPLKTFLKKPSILENEEKDGIFRINNAIQELCEDNHHMALSLSYYSQTQGLRSRLKILTHLAKLLFRLQSKGLVYGDLNLNNVFYKDNSAFLIDADNVRYESEKALCIIFTPNYGALEISQTSKNSDTTNYNTMLSDTFSFAIITYELLNMVHPFDGNRADGDAENFIELPWIEDSEDGSNRSCGLLPFFLTRDLKNLLAQCFEEGKKDPLKRHTMPLFIESLEKASLQVLECDNCSMPYYDREHEICPYCDAKKPIRLVATSYYQNSEVFYFVSNFTDPIFLPTTLFKGIEVVKSEWEFAEIADNILIFHHDIQQEKTLVNDKRLDHYRIEIDLEKELTISYNDFLIKVQKC</sequence>
<evidence type="ECO:0000313" key="3">
    <source>
        <dbReference type="Proteomes" id="UP000015605"/>
    </source>
</evidence>
<dbReference type="InterPro" id="IPR000719">
    <property type="entry name" value="Prot_kinase_dom"/>
</dbReference>
<protein>
    <submittedName>
        <fullName evidence="2">Serine/threonine protein kinase</fullName>
    </submittedName>
</protein>
<accession>T0F5N2</accession>
<keyword evidence="2" id="KW-0808">Transferase</keyword>
<dbReference type="SMART" id="SM00220">
    <property type="entry name" value="S_TKc"/>
    <property type="match status" value="1"/>
</dbReference>
<dbReference type="PROSITE" id="PS50011">
    <property type="entry name" value="PROTEIN_KINASE_DOM"/>
    <property type="match status" value="1"/>
</dbReference>
<gene>
    <name evidence="2" type="ORF">N207_05880</name>
</gene>
<keyword evidence="2" id="KW-0723">Serine/threonine-protein kinase</keyword>
<proteinExistence type="predicted"/>
<feature type="domain" description="Protein kinase" evidence="1">
    <location>
        <begin position="14"/>
        <end position="337"/>
    </location>
</feature>
<name>T0F5N2_HELPX</name>
<dbReference type="RefSeq" id="WP_021309683.1">
    <property type="nucleotide sequence ID" value="NZ_AUSS01000007.1"/>
</dbReference>
<organism evidence="2 3">
    <name type="scientific">Helicobacter pylori UM114</name>
    <dbReference type="NCBI Taxonomy" id="1355531"/>
    <lineage>
        <taxon>Bacteria</taxon>
        <taxon>Pseudomonadati</taxon>
        <taxon>Campylobacterota</taxon>
        <taxon>Epsilonproteobacteria</taxon>
        <taxon>Campylobacterales</taxon>
        <taxon>Helicobacteraceae</taxon>
        <taxon>Helicobacter</taxon>
    </lineage>
</organism>
<keyword evidence="2" id="KW-0418">Kinase</keyword>
<dbReference type="EMBL" id="AUSS01000007">
    <property type="protein sequence ID" value="EPZ93411.1"/>
    <property type="molecule type" value="Genomic_DNA"/>
</dbReference>
<reference evidence="2 3" key="1">
    <citation type="journal article" date="2013" name="Genome Announc.">
        <title>Multiple genome sequences of Helicobacter pylori strains of diverse disease and antibiotic resistance backgrounds from Malaysia.</title>
        <authorList>
            <person name="Rehvathy V."/>
            <person name="Tan M.H."/>
            <person name="Gunaletchumy S.P."/>
            <person name="Teh X."/>
            <person name="Wang S."/>
            <person name="Baybayan P."/>
            <person name="Singh S."/>
            <person name="Ashby M."/>
            <person name="Kaakoush N.O."/>
            <person name="Mitchell H.M."/>
            <person name="Croft L.J."/>
            <person name="Goh K.L."/>
            <person name="Loke M.F."/>
            <person name="Vadivelu J."/>
        </authorList>
    </citation>
    <scope>NUCLEOTIDE SEQUENCE [LARGE SCALE GENOMIC DNA]</scope>
    <source>
        <strain evidence="2 3">UM114</strain>
    </source>
</reference>
<dbReference type="AlphaFoldDB" id="T0F5N2"/>
<dbReference type="GO" id="GO:0005524">
    <property type="term" value="F:ATP binding"/>
    <property type="evidence" value="ECO:0007669"/>
    <property type="project" value="InterPro"/>
</dbReference>